<dbReference type="GeneID" id="36546213"/>
<feature type="region of interest" description="Disordered" evidence="3">
    <location>
        <begin position="290"/>
        <end position="312"/>
    </location>
</feature>
<keyword evidence="1" id="KW-0479">Metal-binding</keyword>
<dbReference type="PROSITE" id="PS50103">
    <property type="entry name" value="ZF_C3H1"/>
    <property type="match status" value="1"/>
</dbReference>
<dbReference type="Proteomes" id="UP000234254">
    <property type="component" value="Unassembled WGS sequence"/>
</dbReference>
<dbReference type="PANTHER" id="PTHR37543">
    <property type="entry name" value="CCCH ZINC FINGER DNA BINDING PROTEIN (AFU_ORTHOLOGUE AFUA_5G12760)"/>
    <property type="match status" value="1"/>
</dbReference>
<feature type="coiled-coil region" evidence="2">
    <location>
        <begin position="32"/>
        <end position="69"/>
    </location>
</feature>
<dbReference type="Pfam" id="PF00642">
    <property type="entry name" value="zf-CCCH"/>
    <property type="match status" value="1"/>
</dbReference>
<evidence type="ECO:0000256" key="1">
    <source>
        <dbReference type="PROSITE-ProRule" id="PRU00723"/>
    </source>
</evidence>
<gene>
    <name evidence="5" type="ORF">P168DRAFT_302746</name>
</gene>
<evidence type="ECO:0000313" key="6">
    <source>
        <dbReference type="Proteomes" id="UP000234254"/>
    </source>
</evidence>
<dbReference type="SMART" id="SM00356">
    <property type="entry name" value="ZnF_C3H1"/>
    <property type="match status" value="2"/>
</dbReference>
<dbReference type="Pfam" id="PF25540">
    <property type="entry name" value="DUF7923"/>
    <property type="match status" value="1"/>
</dbReference>
<dbReference type="InterPro" id="IPR000571">
    <property type="entry name" value="Znf_CCCH"/>
</dbReference>
<dbReference type="PANTHER" id="PTHR37543:SF1">
    <property type="entry name" value="CCCH ZINC FINGER DNA BINDING PROTEIN (AFU_ORTHOLOGUE AFUA_5G12760)"/>
    <property type="match status" value="1"/>
</dbReference>
<dbReference type="InterPro" id="IPR057654">
    <property type="entry name" value="Znf-CCCH_tandem"/>
</dbReference>
<dbReference type="InterPro" id="IPR057683">
    <property type="entry name" value="DUF7923"/>
</dbReference>
<dbReference type="AlphaFoldDB" id="A0A2I1D933"/>
<dbReference type="OrthoDB" id="2270193at2759"/>
<evidence type="ECO:0000313" key="5">
    <source>
        <dbReference type="EMBL" id="PKY06392.1"/>
    </source>
</evidence>
<dbReference type="Pfam" id="PF25542">
    <property type="entry name" value="zf-CCCH_12"/>
    <property type="match status" value="1"/>
</dbReference>
<sequence length="488" mass="55424">MLRDADIQALDSHVGSIVRDNEQHHERVQGLLQQFQLLLDSYNQLRSDYEEERENREKYKKLARGQERNPFALVLIDGDGYQFKEHLIRASAEGGITAARLLNDSVKELLHERLGPQADQCRIMVRIYSNLLGLSRSLARNGLVGNEARSLSPFASSFTRSQDLFDYIDAGDKKEGADYKIREFFRLFVENNQCKHIFFAGCHDTGYLSLLTPYVGKSERITLLRAASFHPEFESLGLPIREVPSVFMSTPLGSTHVPSTPTTPTRPICKHFQKGVCRYGADCTKLHIASNPQVSKQQDRSPPPPWRTPVPTRDQAYFSRHLPRDSNKSREFIAVNKNGERLDTYSPLPSPDAWDAYNRRAKQHRLCNKYHLGGECGDLSCEYDHSNLESTCVSVMQYILRQHACSRGPSCRSLKCYLGHLCQRDGCKGTKPCKFSRHAHLLDLDVAQWVAPIEHDMDETPLSDGSLEVNSTTDPNNSFSYLMKDVVF</sequence>
<dbReference type="Gene3D" id="4.10.1000.10">
    <property type="entry name" value="Zinc finger, CCCH-type"/>
    <property type="match status" value="1"/>
</dbReference>
<keyword evidence="6" id="KW-1185">Reference proteome</keyword>
<dbReference type="EMBL" id="MSFM01000003">
    <property type="protein sequence ID" value="PKY06392.1"/>
    <property type="molecule type" value="Genomic_DNA"/>
</dbReference>
<evidence type="ECO:0000256" key="2">
    <source>
        <dbReference type="SAM" id="Coils"/>
    </source>
</evidence>
<dbReference type="GO" id="GO:0008270">
    <property type="term" value="F:zinc ion binding"/>
    <property type="evidence" value="ECO:0007669"/>
    <property type="project" value="UniProtKB-KW"/>
</dbReference>
<dbReference type="Pfam" id="PF25543">
    <property type="entry name" value="zf-CCCH_tandem"/>
    <property type="match status" value="1"/>
</dbReference>
<protein>
    <recommendedName>
        <fullName evidence="4">C3H1-type domain-containing protein</fullName>
    </recommendedName>
</protein>
<keyword evidence="1" id="KW-0863">Zinc-finger</keyword>
<dbReference type="VEuPathDB" id="FungiDB:P168DRAFT_302746"/>
<organism evidence="5 6">
    <name type="scientific">Aspergillus campestris (strain IBT 28561)</name>
    <dbReference type="NCBI Taxonomy" id="1392248"/>
    <lineage>
        <taxon>Eukaryota</taxon>
        <taxon>Fungi</taxon>
        <taxon>Dikarya</taxon>
        <taxon>Ascomycota</taxon>
        <taxon>Pezizomycotina</taxon>
        <taxon>Eurotiomycetes</taxon>
        <taxon>Eurotiomycetidae</taxon>
        <taxon>Eurotiales</taxon>
        <taxon>Aspergillaceae</taxon>
        <taxon>Aspergillus</taxon>
        <taxon>Aspergillus subgen. Circumdati</taxon>
    </lineage>
</organism>
<keyword evidence="1" id="KW-0862">Zinc</keyword>
<comment type="caution">
    <text evidence="5">The sequence shown here is derived from an EMBL/GenBank/DDBJ whole genome shotgun (WGS) entry which is preliminary data.</text>
</comment>
<feature type="zinc finger region" description="C3H1-type" evidence="1">
    <location>
        <begin position="263"/>
        <end position="290"/>
    </location>
</feature>
<dbReference type="RefSeq" id="XP_024694986.1">
    <property type="nucleotide sequence ID" value="XM_024838689.1"/>
</dbReference>
<reference evidence="5" key="1">
    <citation type="submission" date="2016-12" db="EMBL/GenBank/DDBJ databases">
        <title>The genomes of Aspergillus section Nigri reveals drivers in fungal speciation.</title>
        <authorList>
            <consortium name="DOE Joint Genome Institute"/>
            <person name="Vesth T.C."/>
            <person name="Nybo J."/>
            <person name="Theobald S."/>
            <person name="Brandl J."/>
            <person name="Frisvad J.C."/>
            <person name="Nielsen K.F."/>
            <person name="Lyhne E.K."/>
            <person name="Kogle M.E."/>
            <person name="Kuo A."/>
            <person name="Riley R."/>
            <person name="Clum A."/>
            <person name="Nolan M."/>
            <person name="Lipzen A."/>
            <person name="Salamov A."/>
            <person name="Henrissat B."/>
            <person name="Wiebenga A."/>
            <person name="De vries R.P."/>
            <person name="Grigoriev I.V."/>
            <person name="Mortensen U.H."/>
            <person name="Andersen M.R."/>
            <person name="Baker S.E."/>
        </authorList>
    </citation>
    <scope>NUCLEOTIDE SEQUENCE</scope>
    <source>
        <strain evidence="5">IBT 28561</strain>
    </source>
</reference>
<evidence type="ECO:0000259" key="4">
    <source>
        <dbReference type="PROSITE" id="PS50103"/>
    </source>
</evidence>
<keyword evidence="2" id="KW-0175">Coiled coil</keyword>
<proteinExistence type="predicted"/>
<evidence type="ECO:0000256" key="3">
    <source>
        <dbReference type="SAM" id="MobiDB-lite"/>
    </source>
</evidence>
<name>A0A2I1D933_ASPC2</name>
<feature type="domain" description="C3H1-type" evidence="4">
    <location>
        <begin position="263"/>
        <end position="290"/>
    </location>
</feature>
<accession>A0A2I1D933</accession>